<dbReference type="Proteomes" id="UP000065533">
    <property type="component" value="Chromosome"/>
</dbReference>
<organism evidence="4 5">
    <name type="scientific">Planococcus kocurii</name>
    <dbReference type="NCBI Taxonomy" id="1374"/>
    <lineage>
        <taxon>Bacteria</taxon>
        <taxon>Bacillati</taxon>
        <taxon>Bacillota</taxon>
        <taxon>Bacilli</taxon>
        <taxon>Bacillales</taxon>
        <taxon>Caryophanaceae</taxon>
        <taxon>Planococcus</taxon>
    </lineage>
</organism>
<reference evidence="4" key="1">
    <citation type="submission" date="2016-01" db="EMBL/GenBank/DDBJ databases">
        <title>Complete genome of Planococcus kocurri type strain.</title>
        <authorList>
            <person name="See-Too W.S."/>
        </authorList>
    </citation>
    <scope>NUCLEOTIDE SEQUENCE [LARGE SCALE GENOMIC DNA]</scope>
    <source>
        <strain evidence="4">ATCC 43650</strain>
    </source>
</reference>
<dbReference type="PRINTS" id="PR00455">
    <property type="entry name" value="HTHTETR"/>
</dbReference>
<dbReference type="InterPro" id="IPR036271">
    <property type="entry name" value="Tet_transcr_reg_TetR-rel_C_sf"/>
</dbReference>
<dbReference type="InterPro" id="IPR050624">
    <property type="entry name" value="HTH-type_Tx_Regulator"/>
</dbReference>
<gene>
    <name evidence="4" type="ORF">AUO94_02685</name>
</gene>
<dbReference type="RefSeq" id="WP_058384291.1">
    <property type="nucleotide sequence ID" value="NZ_CP013661.2"/>
</dbReference>
<dbReference type="Pfam" id="PF00440">
    <property type="entry name" value="TetR_N"/>
    <property type="match status" value="1"/>
</dbReference>
<dbReference type="PROSITE" id="PS50977">
    <property type="entry name" value="HTH_TETR_2"/>
    <property type="match status" value="1"/>
</dbReference>
<evidence type="ECO:0000313" key="5">
    <source>
        <dbReference type="Proteomes" id="UP000065533"/>
    </source>
</evidence>
<feature type="domain" description="HTH tetR-type" evidence="3">
    <location>
        <begin position="9"/>
        <end position="69"/>
    </location>
</feature>
<dbReference type="Gene3D" id="1.10.10.60">
    <property type="entry name" value="Homeodomain-like"/>
    <property type="match status" value="1"/>
</dbReference>
<dbReference type="EMBL" id="CP013661">
    <property type="protein sequence ID" value="ALS77616.1"/>
    <property type="molecule type" value="Genomic_DNA"/>
</dbReference>
<evidence type="ECO:0000256" key="1">
    <source>
        <dbReference type="ARBA" id="ARBA00023125"/>
    </source>
</evidence>
<dbReference type="SUPFAM" id="SSF46689">
    <property type="entry name" value="Homeodomain-like"/>
    <property type="match status" value="1"/>
</dbReference>
<keyword evidence="1 2" id="KW-0238">DNA-binding</keyword>
<evidence type="ECO:0000313" key="4">
    <source>
        <dbReference type="EMBL" id="ALS77616.1"/>
    </source>
</evidence>
<accession>A0ABN4JRG7</accession>
<keyword evidence="5" id="KW-1185">Reference proteome</keyword>
<evidence type="ECO:0000259" key="3">
    <source>
        <dbReference type="PROSITE" id="PS50977"/>
    </source>
</evidence>
<dbReference type="PANTHER" id="PTHR43479:SF11">
    <property type="entry name" value="ACREF_ENVCD OPERON REPRESSOR-RELATED"/>
    <property type="match status" value="1"/>
</dbReference>
<dbReference type="Gene3D" id="1.10.357.10">
    <property type="entry name" value="Tetracycline Repressor, domain 2"/>
    <property type="match status" value="1"/>
</dbReference>
<name>A0ABN4JRG7_9BACL</name>
<dbReference type="SUPFAM" id="SSF48498">
    <property type="entry name" value="Tetracyclin repressor-like, C-terminal domain"/>
    <property type="match status" value="1"/>
</dbReference>
<sequence>MSLHAQKIAKKKEDIIKAATAIVTEKGYLGTTMEEIAATLLMTKGSVYYYFDNKQDLLYQCFILLLNESIANIEKVEQQNVPFKEKLHQAMVVHIVYVLRERGEFELVTKKESFFDGEQLAHILALRNDYEQLFDRLIAGGVKQRVFLPVDIKIVRNLILGAMNWMIEWYSEDGEKNLDDFAETSASYLMRLVLHSEIENGGIENGFK</sequence>
<proteinExistence type="predicted"/>
<evidence type="ECO:0000256" key="2">
    <source>
        <dbReference type="PROSITE-ProRule" id="PRU00335"/>
    </source>
</evidence>
<dbReference type="InterPro" id="IPR009057">
    <property type="entry name" value="Homeodomain-like_sf"/>
</dbReference>
<dbReference type="InterPro" id="IPR001647">
    <property type="entry name" value="HTH_TetR"/>
</dbReference>
<feature type="DNA-binding region" description="H-T-H motif" evidence="2">
    <location>
        <begin position="32"/>
        <end position="51"/>
    </location>
</feature>
<dbReference type="PANTHER" id="PTHR43479">
    <property type="entry name" value="ACREF/ENVCD OPERON REPRESSOR-RELATED"/>
    <property type="match status" value="1"/>
</dbReference>
<dbReference type="Pfam" id="PF17932">
    <property type="entry name" value="TetR_C_24"/>
    <property type="match status" value="1"/>
</dbReference>
<protein>
    <submittedName>
        <fullName evidence="4">Transcriptional regulator</fullName>
    </submittedName>
</protein>
<dbReference type="InterPro" id="IPR041490">
    <property type="entry name" value="KstR2_TetR_C"/>
</dbReference>